<evidence type="ECO:0000313" key="3">
    <source>
        <dbReference type="Proteomes" id="UP000824120"/>
    </source>
</evidence>
<sequence>MSVHTLPIDQVGSHSQNGPLSRSNDPRSSWTSFKTLPMKPVGPHVLGIFGDSEFQPQFCQKFPGHPLRPYLLIRLALTVKTTYFNGQTVIGAGKPPFCRFSCAIFHGFFGDLEFQPHFCKNFTWTSVKTLPMKPIDPNGQNTQYSWSNDPRSR</sequence>
<organism evidence="2 3">
    <name type="scientific">Solanum commersonii</name>
    <name type="common">Commerson's wild potato</name>
    <name type="synonym">Commerson's nightshade</name>
    <dbReference type="NCBI Taxonomy" id="4109"/>
    <lineage>
        <taxon>Eukaryota</taxon>
        <taxon>Viridiplantae</taxon>
        <taxon>Streptophyta</taxon>
        <taxon>Embryophyta</taxon>
        <taxon>Tracheophyta</taxon>
        <taxon>Spermatophyta</taxon>
        <taxon>Magnoliopsida</taxon>
        <taxon>eudicotyledons</taxon>
        <taxon>Gunneridae</taxon>
        <taxon>Pentapetalae</taxon>
        <taxon>asterids</taxon>
        <taxon>lamiids</taxon>
        <taxon>Solanales</taxon>
        <taxon>Solanaceae</taxon>
        <taxon>Solanoideae</taxon>
        <taxon>Solaneae</taxon>
        <taxon>Solanum</taxon>
    </lineage>
</organism>
<feature type="region of interest" description="Disordered" evidence="1">
    <location>
        <begin position="1"/>
        <end position="28"/>
    </location>
</feature>
<feature type="region of interest" description="Disordered" evidence="1">
    <location>
        <begin position="134"/>
        <end position="153"/>
    </location>
</feature>
<name>A0A9J5W0B0_SOLCO</name>
<protein>
    <submittedName>
        <fullName evidence="2">Uncharacterized protein</fullName>
    </submittedName>
</protein>
<reference evidence="2" key="1">
    <citation type="submission" date="2020-09" db="EMBL/GenBank/DDBJ databases">
        <title>De no assembly of potato wild relative species, Solanum commersonii.</title>
        <authorList>
            <person name="Cho K."/>
        </authorList>
    </citation>
    <scope>NUCLEOTIDE SEQUENCE</scope>
    <source>
        <strain evidence="2">LZ3.2</strain>
        <tissue evidence="2">Leaf</tissue>
    </source>
</reference>
<dbReference type="AlphaFoldDB" id="A0A9J5W0B0"/>
<dbReference type="EMBL" id="JACXVP010000021">
    <property type="protein sequence ID" value="KAG5568901.1"/>
    <property type="molecule type" value="Genomic_DNA"/>
</dbReference>
<keyword evidence="3" id="KW-1185">Reference proteome</keyword>
<accession>A0A9J5W0B0</accession>
<gene>
    <name evidence="2" type="ORF">H5410_064064</name>
</gene>
<feature type="compositionally biased region" description="Polar residues" evidence="1">
    <location>
        <begin position="12"/>
        <end position="28"/>
    </location>
</feature>
<evidence type="ECO:0000256" key="1">
    <source>
        <dbReference type="SAM" id="MobiDB-lite"/>
    </source>
</evidence>
<evidence type="ECO:0000313" key="2">
    <source>
        <dbReference type="EMBL" id="KAG5568901.1"/>
    </source>
</evidence>
<feature type="compositionally biased region" description="Polar residues" evidence="1">
    <location>
        <begin position="138"/>
        <end position="153"/>
    </location>
</feature>
<proteinExistence type="predicted"/>
<comment type="caution">
    <text evidence="2">The sequence shown here is derived from an EMBL/GenBank/DDBJ whole genome shotgun (WGS) entry which is preliminary data.</text>
</comment>
<dbReference type="Proteomes" id="UP000824120">
    <property type="component" value="Unassembled WGS sequence"/>
</dbReference>